<reference evidence="3" key="1">
    <citation type="submission" date="2016-10" db="EMBL/GenBank/DDBJ databases">
        <authorList>
            <person name="Varghese N."/>
            <person name="Submissions S."/>
        </authorList>
    </citation>
    <scope>NUCLEOTIDE SEQUENCE [LARGE SCALE GENOMIC DNA]</scope>
    <source>
        <strain evidence="3">DSM 23422</strain>
    </source>
</reference>
<keyword evidence="1" id="KW-0472">Membrane</keyword>
<dbReference type="PANTHER" id="PTHR41532">
    <property type="entry name" value="FIXS PROTEIN"/>
    <property type="match status" value="1"/>
</dbReference>
<feature type="transmembrane region" description="Helical" evidence="1">
    <location>
        <begin position="6"/>
        <end position="26"/>
    </location>
</feature>
<evidence type="ECO:0000313" key="3">
    <source>
        <dbReference type="Proteomes" id="UP000199239"/>
    </source>
</evidence>
<gene>
    <name evidence="2" type="ORF">SAMN04488040_3297</name>
</gene>
<dbReference type="Pfam" id="PF03597">
    <property type="entry name" value="FixS"/>
    <property type="match status" value="1"/>
</dbReference>
<name>A0A1I6VGU4_9RHOB</name>
<dbReference type="NCBIfam" id="TIGR00847">
    <property type="entry name" value="ccoS"/>
    <property type="match status" value="1"/>
</dbReference>
<keyword evidence="1" id="KW-0812">Transmembrane</keyword>
<dbReference type="EMBL" id="FPAJ01000007">
    <property type="protein sequence ID" value="SFT12976.1"/>
    <property type="molecule type" value="Genomic_DNA"/>
</dbReference>
<dbReference type="AlphaFoldDB" id="A0A1I6VGU4"/>
<sequence>MNVLLILIPVSIILGGLGLCGFLWTLRSGQYDDAEGSAARLLLDDDEPDKDEPVRRS</sequence>
<protein>
    <submittedName>
        <fullName evidence="2">Cytochrome oxidase maturation protein, cbb3-type</fullName>
    </submittedName>
</protein>
<accession>A0A1I6VGU4</accession>
<keyword evidence="1" id="KW-1133">Transmembrane helix</keyword>
<evidence type="ECO:0000256" key="1">
    <source>
        <dbReference type="SAM" id="Phobius"/>
    </source>
</evidence>
<dbReference type="InterPro" id="IPR004714">
    <property type="entry name" value="Cyt_oxidase_maturation_cbb3"/>
</dbReference>
<dbReference type="PANTHER" id="PTHR41532:SF1">
    <property type="entry name" value="FIXS PROTEIN"/>
    <property type="match status" value="1"/>
</dbReference>
<dbReference type="Proteomes" id="UP000199239">
    <property type="component" value="Unassembled WGS sequence"/>
</dbReference>
<evidence type="ECO:0000313" key="2">
    <source>
        <dbReference type="EMBL" id="SFT12976.1"/>
    </source>
</evidence>
<organism evidence="2 3">
    <name type="scientific">Sulfitobacter marinus</name>
    <dbReference type="NCBI Taxonomy" id="394264"/>
    <lineage>
        <taxon>Bacteria</taxon>
        <taxon>Pseudomonadati</taxon>
        <taxon>Pseudomonadota</taxon>
        <taxon>Alphaproteobacteria</taxon>
        <taxon>Rhodobacterales</taxon>
        <taxon>Roseobacteraceae</taxon>
        <taxon>Sulfitobacter</taxon>
    </lineage>
</organism>
<dbReference type="STRING" id="394264.SAMN04488040_3297"/>
<keyword evidence="3" id="KW-1185">Reference proteome</keyword>
<proteinExistence type="predicted"/>
<dbReference type="RefSeq" id="WP_093917488.1">
    <property type="nucleotide sequence ID" value="NZ_FPAJ01000007.1"/>
</dbReference>